<name>A0ABW4HNZ4_9BACI</name>
<dbReference type="Proteomes" id="UP001597221">
    <property type="component" value="Unassembled WGS sequence"/>
</dbReference>
<dbReference type="Gene3D" id="3.30.160.170">
    <property type="entry name" value="FlaG-like"/>
    <property type="match status" value="1"/>
</dbReference>
<keyword evidence="2" id="KW-1185">Reference proteome</keyword>
<dbReference type="SUPFAM" id="SSF160214">
    <property type="entry name" value="FlaG-like"/>
    <property type="match status" value="1"/>
</dbReference>
<comment type="caution">
    <text evidence="1">The sequence shown here is derived from an EMBL/GenBank/DDBJ whole genome shotgun (WGS) entry which is preliminary data.</text>
</comment>
<dbReference type="InterPro" id="IPR005186">
    <property type="entry name" value="FlaG"/>
</dbReference>
<protein>
    <submittedName>
        <fullName evidence="1">Flagellar protein FlaG</fullName>
    </submittedName>
</protein>
<evidence type="ECO:0000313" key="2">
    <source>
        <dbReference type="Proteomes" id="UP001597221"/>
    </source>
</evidence>
<dbReference type="Pfam" id="PF03646">
    <property type="entry name" value="FlaG"/>
    <property type="match status" value="1"/>
</dbReference>
<dbReference type="PANTHER" id="PTHR37166">
    <property type="entry name" value="PROTEIN FLAG"/>
    <property type="match status" value="1"/>
</dbReference>
<proteinExistence type="predicted"/>
<dbReference type="InterPro" id="IPR035924">
    <property type="entry name" value="FlaG-like_sf"/>
</dbReference>
<accession>A0ABW4HNZ4</accession>
<keyword evidence="1" id="KW-0966">Cell projection</keyword>
<reference evidence="2" key="1">
    <citation type="journal article" date="2019" name="Int. J. Syst. Evol. Microbiol.">
        <title>The Global Catalogue of Microorganisms (GCM) 10K type strain sequencing project: providing services to taxonomists for standard genome sequencing and annotation.</title>
        <authorList>
            <consortium name="The Broad Institute Genomics Platform"/>
            <consortium name="The Broad Institute Genome Sequencing Center for Infectious Disease"/>
            <person name="Wu L."/>
            <person name="Ma J."/>
        </authorList>
    </citation>
    <scope>NUCLEOTIDE SEQUENCE [LARGE SCALE GENOMIC DNA]</scope>
    <source>
        <strain evidence="2">CGMCC 1.12376</strain>
    </source>
</reference>
<organism evidence="1 2">
    <name type="scientific">Oceanobacillus luteolus</name>
    <dbReference type="NCBI Taxonomy" id="1274358"/>
    <lineage>
        <taxon>Bacteria</taxon>
        <taxon>Bacillati</taxon>
        <taxon>Bacillota</taxon>
        <taxon>Bacilli</taxon>
        <taxon>Bacillales</taxon>
        <taxon>Bacillaceae</taxon>
        <taxon>Oceanobacillus</taxon>
    </lineage>
</organism>
<dbReference type="PANTHER" id="PTHR37166:SF1">
    <property type="entry name" value="PROTEIN FLAG"/>
    <property type="match status" value="1"/>
</dbReference>
<gene>
    <name evidence="1" type="primary">flaG</name>
    <name evidence="1" type="ORF">ACFSBH_06740</name>
</gene>
<keyword evidence="1" id="KW-0969">Cilium</keyword>
<keyword evidence="1" id="KW-0282">Flagellum</keyword>
<dbReference type="EMBL" id="JBHUDE010000034">
    <property type="protein sequence ID" value="MFD1607343.1"/>
    <property type="molecule type" value="Genomic_DNA"/>
</dbReference>
<sequence length="120" mass="13730">MAIDKIGSQAFAPSDILHQVQTSERSTMTYNAKEKTNEKLDGFGMLKTESVEEAVDKLNNFLEPVRRNLKFELHDKLDKYYVTVVDSNTDEVIKEIPPKKILDMYAAMAEFMGLLVDRKV</sequence>
<dbReference type="NCBIfam" id="NF005834">
    <property type="entry name" value="PRK07738.1"/>
    <property type="match status" value="1"/>
</dbReference>
<evidence type="ECO:0000313" key="1">
    <source>
        <dbReference type="EMBL" id="MFD1607343.1"/>
    </source>
</evidence>